<reference evidence="2" key="1">
    <citation type="submission" date="2015-07" db="EMBL/GenBank/DDBJ databases">
        <title>Transcriptome Assembly of Anthurium amnicola.</title>
        <authorList>
            <person name="Suzuki J."/>
        </authorList>
    </citation>
    <scope>NUCLEOTIDE SEQUENCE</scope>
</reference>
<evidence type="ECO:0000313" key="2">
    <source>
        <dbReference type="EMBL" id="JAT56942.1"/>
    </source>
</evidence>
<proteinExistence type="predicted"/>
<sequence length="104" mass="11399">MLIQKPIDRDAKLSKPSRLAFHLQKKKKTQPTSPTHHLGSEGGRVSPSLAPLTRSTPTTKLQNLGQPLEDTAPTLDQNPKGNKTTLKASFLVAFKIPNPHGNMR</sequence>
<dbReference type="AlphaFoldDB" id="A0A1D1YQP9"/>
<evidence type="ECO:0000313" key="3">
    <source>
        <dbReference type="EMBL" id="JAT59022.1"/>
    </source>
</evidence>
<feature type="region of interest" description="Disordered" evidence="1">
    <location>
        <begin position="22"/>
        <end position="82"/>
    </location>
</feature>
<accession>A0A1D1YQP9</accession>
<organism evidence="2">
    <name type="scientific">Anthurium amnicola</name>
    <dbReference type="NCBI Taxonomy" id="1678845"/>
    <lineage>
        <taxon>Eukaryota</taxon>
        <taxon>Viridiplantae</taxon>
        <taxon>Streptophyta</taxon>
        <taxon>Embryophyta</taxon>
        <taxon>Tracheophyta</taxon>
        <taxon>Spermatophyta</taxon>
        <taxon>Magnoliopsida</taxon>
        <taxon>Liliopsida</taxon>
        <taxon>Araceae</taxon>
        <taxon>Pothoideae</taxon>
        <taxon>Potheae</taxon>
        <taxon>Anthurium</taxon>
    </lineage>
</organism>
<dbReference type="EMBL" id="GDJX01010994">
    <property type="protein sequence ID" value="JAT56942.1"/>
    <property type="molecule type" value="Transcribed_RNA"/>
</dbReference>
<feature type="compositionally biased region" description="Polar residues" evidence="1">
    <location>
        <begin position="53"/>
        <end position="65"/>
    </location>
</feature>
<name>A0A1D1YQP9_9ARAE</name>
<protein>
    <submittedName>
        <fullName evidence="2">Inner centromere protein-related protein SLI15</fullName>
    </submittedName>
</protein>
<gene>
    <name evidence="2" type="primary">SLI15_1</name>
    <name evidence="3" type="synonym">SLI15_0</name>
    <name evidence="2" type="ORF">g.104467</name>
    <name evidence="3" type="ORF">g.104475</name>
</gene>
<dbReference type="EMBL" id="GDJX01008914">
    <property type="protein sequence ID" value="JAT59022.1"/>
    <property type="molecule type" value="Transcribed_RNA"/>
</dbReference>
<evidence type="ECO:0000256" key="1">
    <source>
        <dbReference type="SAM" id="MobiDB-lite"/>
    </source>
</evidence>